<gene>
    <name evidence="1" type="ORF">Tci_932366</name>
</gene>
<dbReference type="AlphaFoldDB" id="A0A699XL44"/>
<sequence length="80" mass="8687">RGAALPSLTMATLKDQVGEVLLGTSEEPQLSQLTRSAFMKHAQKDEATDEYFLNEDGFIEAVAPESEDYVSNAIAPAMCH</sequence>
<comment type="caution">
    <text evidence="1">The sequence shown here is derived from an EMBL/GenBank/DDBJ whole genome shotgun (WGS) entry which is preliminary data.</text>
</comment>
<feature type="non-terminal residue" evidence="1">
    <location>
        <position position="1"/>
    </location>
</feature>
<feature type="non-terminal residue" evidence="1">
    <location>
        <position position="80"/>
    </location>
</feature>
<organism evidence="1">
    <name type="scientific">Tanacetum cinerariifolium</name>
    <name type="common">Dalmatian daisy</name>
    <name type="synonym">Chrysanthemum cinerariifolium</name>
    <dbReference type="NCBI Taxonomy" id="118510"/>
    <lineage>
        <taxon>Eukaryota</taxon>
        <taxon>Viridiplantae</taxon>
        <taxon>Streptophyta</taxon>
        <taxon>Embryophyta</taxon>
        <taxon>Tracheophyta</taxon>
        <taxon>Spermatophyta</taxon>
        <taxon>Magnoliopsida</taxon>
        <taxon>eudicotyledons</taxon>
        <taxon>Gunneridae</taxon>
        <taxon>Pentapetalae</taxon>
        <taxon>asterids</taxon>
        <taxon>campanulids</taxon>
        <taxon>Asterales</taxon>
        <taxon>Asteraceae</taxon>
        <taxon>Asteroideae</taxon>
        <taxon>Anthemideae</taxon>
        <taxon>Anthemidinae</taxon>
        <taxon>Tanacetum</taxon>
    </lineage>
</organism>
<protein>
    <submittedName>
        <fullName evidence="1">Uncharacterized protein</fullName>
    </submittedName>
</protein>
<proteinExistence type="predicted"/>
<name>A0A699XL44_TANCI</name>
<accession>A0A699XL44</accession>
<dbReference type="EMBL" id="BKCJ011877193">
    <property type="protein sequence ID" value="GFD60397.1"/>
    <property type="molecule type" value="Genomic_DNA"/>
</dbReference>
<reference evidence="1" key="1">
    <citation type="journal article" date="2019" name="Sci. Rep.">
        <title>Draft genome of Tanacetum cinerariifolium, the natural source of mosquito coil.</title>
        <authorList>
            <person name="Yamashiro T."/>
            <person name="Shiraishi A."/>
            <person name="Satake H."/>
            <person name="Nakayama K."/>
        </authorList>
    </citation>
    <scope>NUCLEOTIDE SEQUENCE</scope>
</reference>
<evidence type="ECO:0000313" key="1">
    <source>
        <dbReference type="EMBL" id="GFD60397.1"/>
    </source>
</evidence>